<evidence type="ECO:0000256" key="1">
    <source>
        <dbReference type="SAM" id="MobiDB-lite"/>
    </source>
</evidence>
<reference evidence="2 3" key="1">
    <citation type="submission" date="2017-04" db="EMBL/GenBank/DDBJ databases">
        <title>Draft genome of the yeast Clavispora lusitaniae type strain CBS 6936.</title>
        <authorList>
            <person name="Durrens P."/>
            <person name="Klopp C."/>
            <person name="Biteau N."/>
            <person name="Fitton-Ouhabi V."/>
            <person name="Dementhon K."/>
            <person name="Accoceberry I."/>
            <person name="Sherman D.J."/>
            <person name="Noel T."/>
        </authorList>
    </citation>
    <scope>NUCLEOTIDE SEQUENCE [LARGE SCALE GENOMIC DNA]</scope>
    <source>
        <strain evidence="2 3">CBS 6936</strain>
    </source>
</reference>
<protein>
    <recommendedName>
        <fullName evidence="4">Proteasome assembly chaperone 1</fullName>
    </recommendedName>
</protein>
<evidence type="ECO:0000313" key="3">
    <source>
        <dbReference type="Proteomes" id="UP000195602"/>
    </source>
</evidence>
<name>A0AA91Q1X4_CLALS</name>
<dbReference type="AlphaFoldDB" id="A0AA91Q1X4"/>
<dbReference type="InterPro" id="IPR038605">
    <property type="entry name" value="Pba1_sf"/>
</dbReference>
<comment type="caution">
    <text evidence="2">The sequence shown here is derived from an EMBL/GenBank/DDBJ whole genome shotgun (WGS) entry which is preliminary data.</text>
</comment>
<evidence type="ECO:0000313" key="2">
    <source>
        <dbReference type="EMBL" id="OVF09864.1"/>
    </source>
</evidence>
<dbReference type="KEGG" id="clus:A9F13_04g03828"/>
<dbReference type="EMBL" id="LYUB02000004">
    <property type="protein sequence ID" value="OVF09864.1"/>
    <property type="molecule type" value="Genomic_DNA"/>
</dbReference>
<proteinExistence type="predicted"/>
<dbReference type="Gene3D" id="3.40.50.12120">
    <property type="entry name" value="POC1 chaperone"/>
    <property type="match status" value="1"/>
</dbReference>
<evidence type="ECO:0008006" key="4">
    <source>
        <dbReference type="Google" id="ProtNLM"/>
    </source>
</evidence>
<gene>
    <name evidence="2" type="ORF">A9F13_04g03828</name>
</gene>
<organism evidence="2 3">
    <name type="scientific">Clavispora lusitaniae</name>
    <name type="common">Candida lusitaniae</name>
    <dbReference type="NCBI Taxonomy" id="36911"/>
    <lineage>
        <taxon>Eukaryota</taxon>
        <taxon>Fungi</taxon>
        <taxon>Dikarya</taxon>
        <taxon>Ascomycota</taxon>
        <taxon>Saccharomycotina</taxon>
        <taxon>Pichiomycetes</taxon>
        <taxon>Metschnikowiaceae</taxon>
        <taxon>Clavispora</taxon>
    </lineage>
</organism>
<accession>A0AA91Q1X4</accession>
<sequence length="269" mass="29227">MLIKQWSEAQFPRHALADEENASQPKILRHDISVPETVSANLLIVVPQQLSVVVDSVEEKDPIGSLHFEYRPNAGDEASESPASLNEAEYDEDEQLYAAMKQEQTKRVQSTVYACGPEKSVLVVVAPHVEDVLAQKSLADTLGQLAQKCGRCIVLAPCSLGWGQLVCRLDLPGDFFTTVDPIRPPHYVSGLAAALVSELTQNSKADIALLALNAEGHVGYEKVDADSIMAAAENFASYLVGKSSKASYIERLSRNVRRIASSVTSGMYL</sequence>
<dbReference type="Proteomes" id="UP000195602">
    <property type="component" value="Unassembled WGS sequence"/>
</dbReference>
<feature type="region of interest" description="Disordered" evidence="1">
    <location>
        <begin position="67"/>
        <end position="87"/>
    </location>
</feature>